<dbReference type="Proteomes" id="UP001164250">
    <property type="component" value="Chromosome 4"/>
</dbReference>
<dbReference type="EMBL" id="CM047900">
    <property type="protein sequence ID" value="KAJ0099064.1"/>
    <property type="molecule type" value="Genomic_DNA"/>
</dbReference>
<name>A0ACC1BJQ2_9ROSI</name>
<accession>A0ACC1BJQ2</accession>
<keyword evidence="2" id="KW-1185">Reference proteome</keyword>
<reference evidence="2" key="1">
    <citation type="journal article" date="2023" name="G3 (Bethesda)">
        <title>Genome assembly and association tests identify interacting loci associated with vigor, precocity, and sex in interspecific pistachio rootstocks.</title>
        <authorList>
            <person name="Palmer W."/>
            <person name="Jacygrad E."/>
            <person name="Sagayaradj S."/>
            <person name="Cavanaugh K."/>
            <person name="Han R."/>
            <person name="Bertier L."/>
            <person name="Beede B."/>
            <person name="Kafkas S."/>
            <person name="Golino D."/>
            <person name="Preece J."/>
            <person name="Michelmore R."/>
        </authorList>
    </citation>
    <scope>NUCLEOTIDE SEQUENCE [LARGE SCALE GENOMIC DNA]</scope>
</reference>
<evidence type="ECO:0000313" key="2">
    <source>
        <dbReference type="Proteomes" id="UP001164250"/>
    </source>
</evidence>
<protein>
    <submittedName>
        <fullName evidence="1">Uncharacterized protein</fullName>
    </submittedName>
</protein>
<comment type="caution">
    <text evidence="1">The sequence shown here is derived from an EMBL/GenBank/DDBJ whole genome shotgun (WGS) entry which is preliminary data.</text>
</comment>
<sequence>MKMGGIAYGFYQTGRELKERPELLSTPPEKVNSIGAKVLEFISDFGRPSAPIPAAIVACVPNKVHVDGFGKIESSSEITGAIKSGLEEPIEVEPELKVPKELISLSELRGVKVAAQAILRSSES</sequence>
<evidence type="ECO:0000313" key="1">
    <source>
        <dbReference type="EMBL" id="KAJ0099064.1"/>
    </source>
</evidence>
<organism evidence="1 2">
    <name type="scientific">Pistacia atlantica</name>
    <dbReference type="NCBI Taxonomy" id="434234"/>
    <lineage>
        <taxon>Eukaryota</taxon>
        <taxon>Viridiplantae</taxon>
        <taxon>Streptophyta</taxon>
        <taxon>Embryophyta</taxon>
        <taxon>Tracheophyta</taxon>
        <taxon>Spermatophyta</taxon>
        <taxon>Magnoliopsida</taxon>
        <taxon>eudicotyledons</taxon>
        <taxon>Gunneridae</taxon>
        <taxon>Pentapetalae</taxon>
        <taxon>rosids</taxon>
        <taxon>malvids</taxon>
        <taxon>Sapindales</taxon>
        <taxon>Anacardiaceae</taxon>
        <taxon>Pistacia</taxon>
    </lineage>
</organism>
<gene>
    <name evidence="1" type="ORF">Patl1_21169</name>
</gene>
<proteinExistence type="predicted"/>